<keyword evidence="1" id="KW-1133">Transmembrane helix</keyword>
<keyword evidence="3" id="KW-1185">Reference proteome</keyword>
<evidence type="ECO:0000313" key="3">
    <source>
        <dbReference type="Proteomes" id="UP000199021"/>
    </source>
</evidence>
<proteinExistence type="predicted"/>
<evidence type="ECO:0000313" key="2">
    <source>
        <dbReference type="EMBL" id="SEP57953.1"/>
    </source>
</evidence>
<dbReference type="STRING" id="478744.SAMN05444359_101119"/>
<protein>
    <submittedName>
        <fullName evidence="2">Uncharacterized protein</fullName>
    </submittedName>
</protein>
<feature type="transmembrane region" description="Helical" evidence="1">
    <location>
        <begin position="49"/>
        <end position="65"/>
    </location>
</feature>
<organism evidence="2 3">
    <name type="scientific">Neolewinella agarilytica</name>
    <dbReference type="NCBI Taxonomy" id="478744"/>
    <lineage>
        <taxon>Bacteria</taxon>
        <taxon>Pseudomonadati</taxon>
        <taxon>Bacteroidota</taxon>
        <taxon>Saprospiria</taxon>
        <taxon>Saprospirales</taxon>
        <taxon>Lewinellaceae</taxon>
        <taxon>Neolewinella</taxon>
    </lineage>
</organism>
<sequence length="90" mass="10111">MIRKLRKVPSDWFGLLTVLVGLSAGMGMVRKTSGGTWLCQDGGCVSVQGYTIITLSVISGCWLVYEEIRRLLRLRHIRKLKLRKMNSGDS</sequence>
<dbReference type="AlphaFoldDB" id="A0A1H8Z0R3"/>
<gene>
    <name evidence="2" type="ORF">SAMN05444359_101119</name>
</gene>
<dbReference type="RefSeq" id="WP_090164864.1">
    <property type="nucleotide sequence ID" value="NZ_FOFB01000001.1"/>
</dbReference>
<keyword evidence="1" id="KW-0812">Transmembrane</keyword>
<name>A0A1H8Z0R3_9BACT</name>
<keyword evidence="1" id="KW-0472">Membrane</keyword>
<feature type="transmembrane region" description="Helical" evidence="1">
    <location>
        <begin position="12"/>
        <end position="29"/>
    </location>
</feature>
<reference evidence="3" key="1">
    <citation type="submission" date="2016-10" db="EMBL/GenBank/DDBJ databases">
        <authorList>
            <person name="Varghese N."/>
            <person name="Submissions S."/>
        </authorList>
    </citation>
    <scope>NUCLEOTIDE SEQUENCE [LARGE SCALE GENOMIC DNA]</scope>
    <source>
        <strain evidence="3">DSM 24740</strain>
    </source>
</reference>
<dbReference type="EMBL" id="FOFB01000001">
    <property type="protein sequence ID" value="SEP57953.1"/>
    <property type="molecule type" value="Genomic_DNA"/>
</dbReference>
<accession>A0A1H8Z0R3</accession>
<dbReference type="InParanoid" id="A0A1H8Z0R3"/>
<evidence type="ECO:0000256" key="1">
    <source>
        <dbReference type="SAM" id="Phobius"/>
    </source>
</evidence>
<dbReference type="Proteomes" id="UP000199021">
    <property type="component" value="Unassembled WGS sequence"/>
</dbReference>